<accession>A0AAV5HYC2</accession>
<feature type="region of interest" description="Disordered" evidence="1">
    <location>
        <begin position="36"/>
        <end position="70"/>
    </location>
</feature>
<evidence type="ECO:0000256" key="1">
    <source>
        <dbReference type="SAM" id="MobiDB-lite"/>
    </source>
</evidence>
<proteinExistence type="predicted"/>
<evidence type="ECO:0000313" key="2">
    <source>
        <dbReference type="EMBL" id="GKU91785.1"/>
    </source>
</evidence>
<dbReference type="AlphaFoldDB" id="A0AAV5HYC2"/>
<feature type="region of interest" description="Disordered" evidence="1">
    <location>
        <begin position="1"/>
        <end position="21"/>
    </location>
</feature>
<gene>
    <name evidence="2" type="ORF">SLEP1_g5605</name>
</gene>
<organism evidence="2 3">
    <name type="scientific">Rubroshorea leprosula</name>
    <dbReference type="NCBI Taxonomy" id="152421"/>
    <lineage>
        <taxon>Eukaryota</taxon>
        <taxon>Viridiplantae</taxon>
        <taxon>Streptophyta</taxon>
        <taxon>Embryophyta</taxon>
        <taxon>Tracheophyta</taxon>
        <taxon>Spermatophyta</taxon>
        <taxon>Magnoliopsida</taxon>
        <taxon>eudicotyledons</taxon>
        <taxon>Gunneridae</taxon>
        <taxon>Pentapetalae</taxon>
        <taxon>rosids</taxon>
        <taxon>malvids</taxon>
        <taxon>Malvales</taxon>
        <taxon>Dipterocarpaceae</taxon>
        <taxon>Rubroshorea</taxon>
    </lineage>
</organism>
<dbReference type="EMBL" id="BPVZ01000005">
    <property type="protein sequence ID" value="GKU91785.1"/>
    <property type="molecule type" value="Genomic_DNA"/>
</dbReference>
<evidence type="ECO:0000313" key="3">
    <source>
        <dbReference type="Proteomes" id="UP001054252"/>
    </source>
</evidence>
<feature type="compositionally biased region" description="Polar residues" evidence="1">
    <location>
        <begin position="51"/>
        <end position="70"/>
    </location>
</feature>
<protein>
    <submittedName>
        <fullName evidence="2">Uncharacterized protein</fullName>
    </submittedName>
</protein>
<dbReference type="Proteomes" id="UP001054252">
    <property type="component" value="Unassembled WGS sequence"/>
</dbReference>
<reference evidence="2 3" key="1">
    <citation type="journal article" date="2021" name="Commun. Biol.">
        <title>The genome of Shorea leprosula (Dipterocarpaceae) highlights the ecological relevance of drought in aseasonal tropical rainforests.</title>
        <authorList>
            <person name="Ng K.K.S."/>
            <person name="Kobayashi M.J."/>
            <person name="Fawcett J.A."/>
            <person name="Hatakeyama M."/>
            <person name="Paape T."/>
            <person name="Ng C.H."/>
            <person name="Ang C.C."/>
            <person name="Tnah L.H."/>
            <person name="Lee C.T."/>
            <person name="Nishiyama T."/>
            <person name="Sese J."/>
            <person name="O'Brien M.J."/>
            <person name="Copetti D."/>
            <person name="Mohd Noor M.I."/>
            <person name="Ong R.C."/>
            <person name="Putra M."/>
            <person name="Sireger I.Z."/>
            <person name="Indrioko S."/>
            <person name="Kosugi Y."/>
            <person name="Izuno A."/>
            <person name="Isagi Y."/>
            <person name="Lee S.L."/>
            <person name="Shimizu K.K."/>
        </authorList>
    </citation>
    <scope>NUCLEOTIDE SEQUENCE [LARGE SCALE GENOMIC DNA]</scope>
    <source>
        <strain evidence="2">214</strain>
    </source>
</reference>
<keyword evidence="3" id="KW-1185">Reference proteome</keyword>
<sequence length="70" mass="7463">MREDKTLGEKPSVRIPPPRGQVKVRMYKVVVKKIKSAVSMAGRGKKEDGAGSSSTTPNPSGCTSEKNSDS</sequence>
<comment type="caution">
    <text evidence="2">The sequence shown here is derived from an EMBL/GenBank/DDBJ whole genome shotgun (WGS) entry which is preliminary data.</text>
</comment>
<feature type="compositionally biased region" description="Basic and acidic residues" evidence="1">
    <location>
        <begin position="1"/>
        <end position="12"/>
    </location>
</feature>
<name>A0AAV5HYC2_9ROSI</name>